<dbReference type="InterPro" id="IPR039701">
    <property type="entry name" value="HS1BP3"/>
</dbReference>
<proteinExistence type="predicted"/>
<dbReference type="InterPro" id="IPR036871">
    <property type="entry name" value="PX_dom_sf"/>
</dbReference>
<dbReference type="OrthoDB" id="10254720at2759"/>
<feature type="compositionally biased region" description="Basic and acidic residues" evidence="1">
    <location>
        <begin position="268"/>
        <end position="279"/>
    </location>
</feature>
<dbReference type="Gene3D" id="3.30.1520.10">
    <property type="entry name" value="Phox-like domain"/>
    <property type="match status" value="1"/>
</dbReference>
<feature type="region of interest" description="Disordered" evidence="1">
    <location>
        <begin position="145"/>
        <end position="175"/>
    </location>
</feature>
<dbReference type="SMART" id="SM00312">
    <property type="entry name" value="PX"/>
    <property type="match status" value="1"/>
</dbReference>
<feature type="region of interest" description="Disordered" evidence="1">
    <location>
        <begin position="266"/>
        <end position="395"/>
    </location>
</feature>
<dbReference type="SUPFAM" id="SSF64268">
    <property type="entry name" value="PX domain"/>
    <property type="match status" value="1"/>
</dbReference>
<dbReference type="AlphaFoldDB" id="A0A6J8E3Z4"/>
<dbReference type="PANTHER" id="PTHR14431">
    <property type="entry name" value="HCLS1-BINDING PROTEIN 3"/>
    <property type="match status" value="1"/>
</dbReference>
<feature type="compositionally biased region" description="Acidic residues" evidence="1">
    <location>
        <begin position="147"/>
        <end position="167"/>
    </location>
</feature>
<dbReference type="GO" id="GO:0035091">
    <property type="term" value="F:phosphatidylinositol binding"/>
    <property type="evidence" value="ECO:0007669"/>
    <property type="project" value="InterPro"/>
</dbReference>
<feature type="compositionally biased region" description="Polar residues" evidence="1">
    <location>
        <begin position="316"/>
        <end position="357"/>
    </location>
</feature>
<feature type="compositionally biased region" description="Polar residues" evidence="1">
    <location>
        <begin position="371"/>
        <end position="395"/>
    </location>
</feature>
<protein>
    <recommendedName>
        <fullName evidence="2">PX domain-containing protein</fullName>
    </recommendedName>
</protein>
<dbReference type="Pfam" id="PF00787">
    <property type="entry name" value="PX"/>
    <property type="match status" value="1"/>
</dbReference>
<evidence type="ECO:0000259" key="2">
    <source>
        <dbReference type="PROSITE" id="PS50195"/>
    </source>
</evidence>
<sequence length="416" mass="46224">MPSAIVTVRELKNKESGIDISIPVYKEIKGLLHSSWEFYVVVVSNLQYFKSPKHKDNDVVQFMVQKRLADFESLHAKLTEKFPATILPSLPKKTLITSENAVKEKKLTLEKFLQFIAVTNKLVNCSVFLEFLGVNAIKAGKFRTDVEETDDVPQETTDAVDQEDDKDEREQEQASDMFGVGIDEDDESDLFSTDMFPEDTSSNTFSKDTKIFDSPDLRGSIEEGEENDLFVPGSNIPAIITKTVRLPDEDNSDLLQIEDDLSSFLSIEEQKKDTEDSNKIKQKPTPGQKPTTSSKPSISPKPGLSNKPSLPAKPATTATKLGTHTISASESNVRTKSNDSSNEVESKPNTTKPSMQSRPPIPKKPGKQPITTEVTSPVKTDSNGQNSREVQSLETNDILQYIEANTETEEDIDLFS</sequence>
<dbReference type="EMBL" id="CACVKT020008353">
    <property type="protein sequence ID" value="CAC5414788.1"/>
    <property type="molecule type" value="Genomic_DNA"/>
</dbReference>
<evidence type="ECO:0000313" key="3">
    <source>
        <dbReference type="EMBL" id="CAC5414788.1"/>
    </source>
</evidence>
<dbReference type="Proteomes" id="UP000507470">
    <property type="component" value="Unassembled WGS sequence"/>
</dbReference>
<feature type="domain" description="PX" evidence="2">
    <location>
        <begin position="17"/>
        <end position="139"/>
    </location>
</feature>
<dbReference type="InterPro" id="IPR001683">
    <property type="entry name" value="PX_dom"/>
</dbReference>
<keyword evidence="4" id="KW-1185">Reference proteome</keyword>
<gene>
    <name evidence="3" type="ORF">MCOR_47535</name>
</gene>
<dbReference type="PANTHER" id="PTHR14431:SF1">
    <property type="entry name" value="HCLS1-BINDING PROTEIN 3"/>
    <property type="match status" value="1"/>
</dbReference>
<evidence type="ECO:0000313" key="4">
    <source>
        <dbReference type="Proteomes" id="UP000507470"/>
    </source>
</evidence>
<organism evidence="3 4">
    <name type="scientific">Mytilus coruscus</name>
    <name type="common">Sea mussel</name>
    <dbReference type="NCBI Taxonomy" id="42192"/>
    <lineage>
        <taxon>Eukaryota</taxon>
        <taxon>Metazoa</taxon>
        <taxon>Spiralia</taxon>
        <taxon>Lophotrochozoa</taxon>
        <taxon>Mollusca</taxon>
        <taxon>Bivalvia</taxon>
        <taxon>Autobranchia</taxon>
        <taxon>Pteriomorphia</taxon>
        <taxon>Mytilida</taxon>
        <taxon>Mytiloidea</taxon>
        <taxon>Mytilidae</taxon>
        <taxon>Mytilinae</taxon>
        <taxon>Mytilus</taxon>
    </lineage>
</organism>
<reference evidence="3 4" key="1">
    <citation type="submission" date="2020-06" db="EMBL/GenBank/DDBJ databases">
        <authorList>
            <person name="Li R."/>
            <person name="Bekaert M."/>
        </authorList>
    </citation>
    <scope>NUCLEOTIDE SEQUENCE [LARGE SCALE GENOMIC DNA]</scope>
    <source>
        <strain evidence="4">wild</strain>
    </source>
</reference>
<feature type="compositionally biased region" description="Low complexity" evidence="1">
    <location>
        <begin position="289"/>
        <end position="302"/>
    </location>
</feature>
<dbReference type="PROSITE" id="PS50195">
    <property type="entry name" value="PX"/>
    <property type="match status" value="1"/>
</dbReference>
<name>A0A6J8E3Z4_MYTCO</name>
<evidence type="ECO:0000256" key="1">
    <source>
        <dbReference type="SAM" id="MobiDB-lite"/>
    </source>
</evidence>
<accession>A0A6J8E3Z4</accession>